<dbReference type="AlphaFoldDB" id="A0A562IWV6"/>
<proteinExistence type="predicted"/>
<reference evidence="2 3" key="1">
    <citation type="submission" date="2019-07" db="EMBL/GenBank/DDBJ databases">
        <title>R&amp;d 2014.</title>
        <authorList>
            <person name="Klenk H.-P."/>
        </authorList>
    </citation>
    <scope>NUCLEOTIDE SEQUENCE [LARGE SCALE GENOMIC DNA]</scope>
    <source>
        <strain evidence="2 3">DSM 45764</strain>
    </source>
</reference>
<dbReference type="OrthoDB" id="4829365at2"/>
<dbReference type="EMBL" id="VLKF01000001">
    <property type="protein sequence ID" value="TWH75541.1"/>
    <property type="molecule type" value="Genomic_DNA"/>
</dbReference>
<keyword evidence="1" id="KW-0812">Transmembrane</keyword>
<name>A0A562IWV6_9ACTN</name>
<dbReference type="InterPro" id="IPR045393">
    <property type="entry name" value="DUF6518"/>
</dbReference>
<dbReference type="Pfam" id="PF20128">
    <property type="entry name" value="DUF6518"/>
    <property type="match status" value="1"/>
</dbReference>
<organism evidence="2 3">
    <name type="scientific">Modestobacter roseus</name>
    <dbReference type="NCBI Taxonomy" id="1181884"/>
    <lineage>
        <taxon>Bacteria</taxon>
        <taxon>Bacillati</taxon>
        <taxon>Actinomycetota</taxon>
        <taxon>Actinomycetes</taxon>
        <taxon>Geodermatophilales</taxon>
        <taxon>Geodermatophilaceae</taxon>
        <taxon>Modestobacter</taxon>
    </lineage>
</organism>
<keyword evidence="1" id="KW-0472">Membrane</keyword>
<keyword evidence="3" id="KW-1185">Reference proteome</keyword>
<feature type="transmembrane region" description="Helical" evidence="1">
    <location>
        <begin position="82"/>
        <end position="103"/>
    </location>
</feature>
<feature type="transmembrane region" description="Helical" evidence="1">
    <location>
        <begin position="50"/>
        <end position="70"/>
    </location>
</feature>
<protein>
    <submittedName>
        <fullName evidence="2">Uncharacterized protein</fullName>
    </submittedName>
</protein>
<feature type="transmembrane region" description="Helical" evidence="1">
    <location>
        <begin position="141"/>
        <end position="162"/>
    </location>
</feature>
<keyword evidence="1" id="KW-1133">Transmembrane helix</keyword>
<feature type="transmembrane region" description="Helical" evidence="1">
    <location>
        <begin position="115"/>
        <end position="135"/>
    </location>
</feature>
<feature type="transmembrane region" description="Helical" evidence="1">
    <location>
        <begin position="24"/>
        <end position="45"/>
    </location>
</feature>
<evidence type="ECO:0000313" key="2">
    <source>
        <dbReference type="EMBL" id="TWH75541.1"/>
    </source>
</evidence>
<dbReference type="Proteomes" id="UP000321490">
    <property type="component" value="Unassembled WGS sequence"/>
</dbReference>
<comment type="caution">
    <text evidence="2">The sequence shown here is derived from an EMBL/GenBank/DDBJ whole genome shotgun (WGS) entry which is preliminary data.</text>
</comment>
<evidence type="ECO:0000256" key="1">
    <source>
        <dbReference type="SAM" id="Phobius"/>
    </source>
</evidence>
<accession>A0A562IWV6</accession>
<evidence type="ECO:0000313" key="3">
    <source>
        <dbReference type="Proteomes" id="UP000321490"/>
    </source>
</evidence>
<sequence>MAVLVGLLWGAATSLLQTVLPSPFAGLANAVAPWVAPAFAVGALIKRPQVAAAAGVLVCFGEVGGYYLLSLVRDFGVNPATVVLWAATGVIGGPVFGAAGWCWRHMESLRWAGLSAALLGGVFLAEGAIGYGVYLHYTGDAVVFCTIGALLAVALGATAPAARTARTPGRGIGTALAWLLVVFPLGAAGEALLHAVVT</sequence>
<feature type="transmembrane region" description="Helical" evidence="1">
    <location>
        <begin position="174"/>
        <end position="197"/>
    </location>
</feature>
<gene>
    <name evidence="2" type="ORF">JD78_04103</name>
</gene>